<feature type="compositionally biased region" description="Polar residues" evidence="8">
    <location>
        <begin position="1"/>
        <end position="10"/>
    </location>
</feature>
<comment type="caution">
    <text evidence="10">The sequence shown here is derived from an EMBL/GenBank/DDBJ whole genome shotgun (WGS) entry which is preliminary data.</text>
</comment>
<dbReference type="InterPro" id="IPR015590">
    <property type="entry name" value="Aldehyde_DH_dom"/>
</dbReference>
<comment type="function">
    <text evidence="7">Catalyzes the NADPH-dependent reduction of L-glutamate 5-phosphate into L-glutamate 5-semialdehyde and phosphate. The product spontaneously undergoes cyclization to form 1-pyrroline-5-carboxylate.</text>
</comment>
<dbReference type="InterPro" id="IPR012134">
    <property type="entry name" value="Glu-5-SA_DH"/>
</dbReference>
<gene>
    <name evidence="7" type="primary">proA</name>
    <name evidence="10" type="ORF">HGQ17_01080</name>
</gene>
<reference evidence="10 11" key="1">
    <citation type="submission" date="2020-04" db="EMBL/GenBank/DDBJ databases">
        <title>Nesterenkonia sp. nov., isolated from marine sediment.</title>
        <authorList>
            <person name="Zhang G."/>
        </authorList>
    </citation>
    <scope>NUCLEOTIDE SEQUENCE [LARGE SCALE GENOMIC DNA]</scope>
    <source>
        <strain evidence="10 11">MY13</strain>
    </source>
</reference>
<dbReference type="RefSeq" id="WP_168886115.1">
    <property type="nucleotide sequence ID" value="NZ_JABAHY010000001.1"/>
</dbReference>
<keyword evidence="2 7" id="KW-0028">Amino-acid biosynthesis</keyword>
<dbReference type="AlphaFoldDB" id="A0A7X8YCS5"/>
<dbReference type="InterPro" id="IPR016161">
    <property type="entry name" value="Ald_DH/histidinol_DH"/>
</dbReference>
<proteinExistence type="inferred from homology"/>
<dbReference type="PANTHER" id="PTHR11063">
    <property type="entry name" value="GLUTAMATE SEMIALDEHYDE DEHYDROGENASE"/>
    <property type="match status" value="1"/>
</dbReference>
<dbReference type="InterPro" id="IPR016162">
    <property type="entry name" value="Ald_DH_N"/>
</dbReference>
<comment type="similarity">
    <text evidence="7">Belongs to the gamma-glutamyl phosphate reductase family.</text>
</comment>
<dbReference type="GO" id="GO:0004350">
    <property type="term" value="F:glutamate-5-semialdehyde dehydrogenase activity"/>
    <property type="evidence" value="ECO:0007669"/>
    <property type="project" value="UniProtKB-UniRule"/>
</dbReference>
<dbReference type="HAMAP" id="MF_00412">
    <property type="entry name" value="ProA"/>
    <property type="match status" value="1"/>
</dbReference>
<dbReference type="NCBIfam" id="NF001221">
    <property type="entry name" value="PRK00197.1"/>
    <property type="match status" value="1"/>
</dbReference>
<dbReference type="PIRSF" id="PIRSF000151">
    <property type="entry name" value="GPR"/>
    <property type="match status" value="1"/>
</dbReference>
<keyword evidence="4 7" id="KW-0521">NADP</keyword>
<evidence type="ECO:0000256" key="6">
    <source>
        <dbReference type="ARBA" id="ARBA00049024"/>
    </source>
</evidence>
<dbReference type="CDD" id="cd07079">
    <property type="entry name" value="ALDH_F18-19_ProA-GPR"/>
    <property type="match status" value="1"/>
</dbReference>
<dbReference type="Proteomes" id="UP000523139">
    <property type="component" value="Unassembled WGS sequence"/>
</dbReference>
<evidence type="ECO:0000313" key="10">
    <source>
        <dbReference type="EMBL" id="NLS08621.1"/>
    </source>
</evidence>
<dbReference type="Pfam" id="PF00171">
    <property type="entry name" value="Aldedh"/>
    <property type="match status" value="1"/>
</dbReference>
<evidence type="ECO:0000256" key="4">
    <source>
        <dbReference type="ARBA" id="ARBA00022857"/>
    </source>
</evidence>
<evidence type="ECO:0000256" key="1">
    <source>
        <dbReference type="ARBA" id="ARBA00004985"/>
    </source>
</evidence>
<evidence type="ECO:0000256" key="7">
    <source>
        <dbReference type="HAMAP-Rule" id="MF_00412"/>
    </source>
</evidence>
<evidence type="ECO:0000259" key="9">
    <source>
        <dbReference type="Pfam" id="PF00171"/>
    </source>
</evidence>
<dbReference type="PROSITE" id="PS01223">
    <property type="entry name" value="PROA"/>
    <property type="match status" value="1"/>
</dbReference>
<dbReference type="FunFam" id="3.40.309.10:FF:000006">
    <property type="entry name" value="Gamma-glutamyl phosphate reductase"/>
    <property type="match status" value="1"/>
</dbReference>
<dbReference type="InterPro" id="IPR016163">
    <property type="entry name" value="Ald_DH_C"/>
</dbReference>
<name>A0A7X8YCS5_9MICC</name>
<dbReference type="InterPro" id="IPR020593">
    <property type="entry name" value="G-glutamylP_reductase_CS"/>
</dbReference>
<dbReference type="GO" id="GO:0055129">
    <property type="term" value="P:L-proline biosynthetic process"/>
    <property type="evidence" value="ECO:0007669"/>
    <property type="project" value="UniProtKB-UniRule"/>
</dbReference>
<evidence type="ECO:0000313" key="11">
    <source>
        <dbReference type="Proteomes" id="UP000523139"/>
    </source>
</evidence>
<organism evidence="10 11">
    <name type="scientific">Nesterenkonia sedimenti</name>
    <dbReference type="NCBI Taxonomy" id="1463632"/>
    <lineage>
        <taxon>Bacteria</taxon>
        <taxon>Bacillati</taxon>
        <taxon>Actinomycetota</taxon>
        <taxon>Actinomycetes</taxon>
        <taxon>Micrococcales</taxon>
        <taxon>Micrococcaceae</taxon>
        <taxon>Nesterenkonia</taxon>
    </lineage>
</organism>
<dbReference type="Gene3D" id="3.40.605.10">
    <property type="entry name" value="Aldehyde Dehydrogenase, Chain A, domain 1"/>
    <property type="match status" value="1"/>
</dbReference>
<comment type="subcellular location">
    <subcellularLocation>
        <location evidence="7">Cytoplasm</location>
    </subcellularLocation>
</comment>
<dbReference type="Gene3D" id="3.40.309.10">
    <property type="entry name" value="Aldehyde Dehydrogenase, Chain A, domain 2"/>
    <property type="match status" value="1"/>
</dbReference>
<feature type="domain" description="Aldehyde dehydrogenase" evidence="9">
    <location>
        <begin position="77"/>
        <end position="279"/>
    </location>
</feature>
<keyword evidence="7" id="KW-0963">Cytoplasm</keyword>
<dbReference type="InterPro" id="IPR000965">
    <property type="entry name" value="GPR_dom"/>
</dbReference>
<dbReference type="GO" id="GO:0005737">
    <property type="term" value="C:cytoplasm"/>
    <property type="evidence" value="ECO:0007669"/>
    <property type="project" value="UniProtKB-SubCell"/>
</dbReference>
<dbReference type="NCBIfam" id="TIGR00407">
    <property type="entry name" value="proA"/>
    <property type="match status" value="1"/>
</dbReference>
<dbReference type="EC" id="1.2.1.41" evidence="7"/>
<dbReference type="GO" id="GO:0050661">
    <property type="term" value="F:NADP binding"/>
    <property type="evidence" value="ECO:0007669"/>
    <property type="project" value="InterPro"/>
</dbReference>
<evidence type="ECO:0000256" key="2">
    <source>
        <dbReference type="ARBA" id="ARBA00022605"/>
    </source>
</evidence>
<protein>
    <recommendedName>
        <fullName evidence="7">Gamma-glutamyl phosphate reductase</fullName>
        <shortName evidence="7">GPR</shortName>
        <ecNumber evidence="7">1.2.1.41</ecNumber>
    </recommendedName>
    <alternativeName>
        <fullName evidence="7">Glutamate-5-semialdehyde dehydrogenase</fullName>
    </alternativeName>
    <alternativeName>
        <fullName evidence="7">Glutamyl-gamma-semialdehyde dehydrogenase</fullName>
        <shortName evidence="7">GSA dehydrogenase</shortName>
    </alternativeName>
</protein>
<evidence type="ECO:0000256" key="5">
    <source>
        <dbReference type="ARBA" id="ARBA00023002"/>
    </source>
</evidence>
<sequence length="416" mass="44054">MSIAETSSRARSAAGPLGRATRRHKDHALQLIAGALRESTSALITANEQDLVRGRENGLSKSLQDRLRLDSSRVESLAAAVEEIIGLEDPIGRVVQGRTLPNGLRLSQTTVPLGVIGAIYEARPNVTVDIAALALKSGNAAILRGGSAAQSTNELLISVIREALREAGLPVDSVQTIDPYGREGATELMTTRGSVDVLIPRGGGELIQHVVTNAKVPVIETGEGNVHIYVDASADPQLARNIVHNAKVSRPSVCNAAETVLFHAEAAEAGREVLAALAKDDVLLHLDPRARQWLPAEHNGADEVTEVHYGTEFNELEVAVGVVDSIEEAISHIGRHTTGHTEAIVTDSVANAEKFIAEIDAAAVIVNASTRFTDGGQFGLGAEVGISTQKMHARGPMGMAELTTTKWIVRGEGQIR</sequence>
<dbReference type="SUPFAM" id="SSF53720">
    <property type="entry name" value="ALDH-like"/>
    <property type="match status" value="1"/>
</dbReference>
<dbReference type="UniPathway" id="UPA00098">
    <property type="reaction ID" value="UER00360"/>
</dbReference>
<dbReference type="EMBL" id="JABAHY010000001">
    <property type="protein sequence ID" value="NLS08621.1"/>
    <property type="molecule type" value="Genomic_DNA"/>
</dbReference>
<feature type="region of interest" description="Disordered" evidence="8">
    <location>
        <begin position="1"/>
        <end position="22"/>
    </location>
</feature>
<evidence type="ECO:0000256" key="8">
    <source>
        <dbReference type="SAM" id="MobiDB-lite"/>
    </source>
</evidence>
<accession>A0A7X8YCS5</accession>
<dbReference type="PANTHER" id="PTHR11063:SF8">
    <property type="entry name" value="DELTA-1-PYRROLINE-5-CARBOXYLATE SYNTHASE"/>
    <property type="match status" value="1"/>
</dbReference>
<comment type="pathway">
    <text evidence="1 7">Amino-acid biosynthesis; L-proline biosynthesis; L-glutamate 5-semialdehyde from L-glutamate: step 2/2.</text>
</comment>
<keyword evidence="5 7" id="KW-0560">Oxidoreductase</keyword>
<comment type="catalytic activity">
    <reaction evidence="6 7">
        <text>L-glutamate 5-semialdehyde + phosphate + NADP(+) = L-glutamyl 5-phosphate + NADPH + H(+)</text>
        <dbReference type="Rhea" id="RHEA:19541"/>
        <dbReference type="ChEBI" id="CHEBI:15378"/>
        <dbReference type="ChEBI" id="CHEBI:43474"/>
        <dbReference type="ChEBI" id="CHEBI:57783"/>
        <dbReference type="ChEBI" id="CHEBI:58066"/>
        <dbReference type="ChEBI" id="CHEBI:58274"/>
        <dbReference type="ChEBI" id="CHEBI:58349"/>
        <dbReference type="EC" id="1.2.1.41"/>
    </reaction>
</comment>
<keyword evidence="11" id="KW-1185">Reference proteome</keyword>
<keyword evidence="3 7" id="KW-0641">Proline biosynthesis</keyword>
<evidence type="ECO:0000256" key="3">
    <source>
        <dbReference type="ARBA" id="ARBA00022650"/>
    </source>
</evidence>